<keyword evidence="3" id="KW-1185">Reference proteome</keyword>
<reference evidence="2 3" key="1">
    <citation type="journal article" date="2013" name="ISME J.">
        <title>Comparative genomics of pathogenic lineages of Vibrio nigripulchritudo identifies virulence-associated traits.</title>
        <authorList>
            <person name="Goudenege D."/>
            <person name="Labreuche Y."/>
            <person name="Krin E."/>
            <person name="Ansquer D."/>
            <person name="Mangenot S."/>
            <person name="Calteau A."/>
            <person name="Medigue C."/>
            <person name="Mazel D."/>
            <person name="Polz M.F."/>
            <person name="Le Roux F."/>
        </authorList>
    </citation>
    <scope>NUCLEOTIDE SEQUENCE [LARGE SCALE GENOMIC DNA]</scope>
    <source>
        <strain evidence="3">SnF1</strain>
    </source>
</reference>
<feature type="chain" id="PRO_5004650166" evidence="1">
    <location>
        <begin position="30"/>
        <end position="111"/>
    </location>
</feature>
<proteinExistence type="predicted"/>
<dbReference type="EMBL" id="FO203526">
    <property type="protein sequence ID" value="CCO56992.1"/>
    <property type="molecule type" value="Genomic_DNA"/>
</dbReference>
<evidence type="ECO:0000256" key="1">
    <source>
        <dbReference type="SAM" id="SignalP"/>
    </source>
</evidence>
<dbReference type="Proteomes" id="UP000016895">
    <property type="component" value="Chromosome 1"/>
</dbReference>
<evidence type="ECO:0000313" key="3">
    <source>
        <dbReference type="Proteomes" id="UP000016895"/>
    </source>
</evidence>
<dbReference type="PATRIC" id="fig|1260221.3.peg.788"/>
<gene>
    <name evidence="2" type="ORF">VIBNI_A0823</name>
</gene>
<dbReference type="RefSeq" id="WP_022550033.1">
    <property type="nucleotide sequence ID" value="NC_022528.1"/>
</dbReference>
<dbReference type="KEGG" id="vni:VIBNI_A0823"/>
<keyword evidence="1" id="KW-0732">Signal</keyword>
<feature type="signal peptide" evidence="1">
    <location>
        <begin position="1"/>
        <end position="29"/>
    </location>
</feature>
<dbReference type="AlphaFoldDB" id="U4K9X5"/>
<protein>
    <submittedName>
        <fullName evidence="2">Uncharacterized protein</fullName>
    </submittedName>
</protein>
<organism evidence="2 3">
    <name type="scientific">Vibrio nigripulchritudo</name>
    <dbReference type="NCBI Taxonomy" id="28173"/>
    <lineage>
        <taxon>Bacteria</taxon>
        <taxon>Pseudomonadati</taxon>
        <taxon>Pseudomonadota</taxon>
        <taxon>Gammaproteobacteria</taxon>
        <taxon>Vibrionales</taxon>
        <taxon>Vibrionaceae</taxon>
        <taxon>Vibrio</taxon>
    </lineage>
</organism>
<sequence>MYRKSRFIFQSVICLTISATSYFVGYLHATDTVQDVSEVTIKQEIALLERTSGFPDCSQIAQSYNQLEIERLESDVVIWQHQTDTGVLNRLVVSEDFIVGVEEKQIQCSNL</sequence>
<name>U4K9X5_9VIBR</name>
<accession>U4K9X5</accession>
<evidence type="ECO:0000313" key="2">
    <source>
        <dbReference type="EMBL" id="CCO56992.1"/>
    </source>
</evidence>